<dbReference type="PANTHER" id="PTHR10537">
    <property type="entry name" value="DNA PRIMASE LARGE SUBUNIT"/>
    <property type="match status" value="1"/>
</dbReference>
<dbReference type="GO" id="GO:0051539">
    <property type="term" value="F:4 iron, 4 sulfur cluster binding"/>
    <property type="evidence" value="ECO:0007669"/>
    <property type="project" value="UniProtKB-UniRule"/>
</dbReference>
<gene>
    <name evidence="15" type="primary">LOC117641975</name>
</gene>
<dbReference type="AlphaFoldDB" id="A0A6P8YNE1"/>
<comment type="function">
    <text evidence="10">DNA primase is the polymerase that synthesizes small RNA primers for the Okazaki fragments made during discontinuous DNA replication.</text>
</comment>
<feature type="binding site" evidence="11">
    <location>
        <position position="294"/>
    </location>
    <ligand>
        <name>[4Fe-4S] cluster</name>
        <dbReference type="ChEBI" id="CHEBI:49883"/>
    </ligand>
</feature>
<dbReference type="GO" id="GO:0006270">
    <property type="term" value="P:DNA replication initiation"/>
    <property type="evidence" value="ECO:0007669"/>
    <property type="project" value="UniProtKB-ARBA"/>
</dbReference>
<dbReference type="GO" id="GO:0005658">
    <property type="term" value="C:alpha DNA polymerase:primase complex"/>
    <property type="evidence" value="ECO:0007669"/>
    <property type="project" value="TreeGrafter"/>
</dbReference>
<keyword evidence="3 10" id="KW-0004">4Fe-4S</keyword>
<evidence type="ECO:0000256" key="10">
    <source>
        <dbReference type="PIRNR" id="PIRNR009449"/>
    </source>
</evidence>
<keyword evidence="7 10" id="KW-0408">Iron</keyword>
<protein>
    <recommendedName>
        <fullName evidence="2 10">DNA primase large subunit</fullName>
    </recommendedName>
</protein>
<dbReference type="CDD" id="cd07322">
    <property type="entry name" value="PriL_PriS_Eukaryotic"/>
    <property type="match status" value="1"/>
</dbReference>
<evidence type="ECO:0000256" key="7">
    <source>
        <dbReference type="ARBA" id="ARBA00023004"/>
    </source>
</evidence>
<evidence type="ECO:0000256" key="4">
    <source>
        <dbReference type="ARBA" id="ARBA00022515"/>
    </source>
</evidence>
<comment type="similarity">
    <text evidence="1 10">Belongs to the eukaryotic-type primase large subunit family.</text>
</comment>
<dbReference type="Pfam" id="PF04104">
    <property type="entry name" value="DNA_primase_lrg"/>
    <property type="match status" value="1"/>
</dbReference>
<evidence type="ECO:0000256" key="5">
    <source>
        <dbReference type="ARBA" id="ARBA00022705"/>
    </source>
</evidence>
<evidence type="ECO:0000259" key="13">
    <source>
        <dbReference type="Pfam" id="PF04104"/>
    </source>
</evidence>
<evidence type="ECO:0000256" key="3">
    <source>
        <dbReference type="ARBA" id="ARBA00022485"/>
    </source>
</evidence>
<keyword evidence="6 10" id="KW-0479">Metal-binding</keyword>
<evidence type="ECO:0000256" key="6">
    <source>
        <dbReference type="ARBA" id="ARBA00022723"/>
    </source>
</evidence>
<dbReference type="InterPro" id="IPR016558">
    <property type="entry name" value="DNA_primase_lsu_euk"/>
</dbReference>
<evidence type="ECO:0000256" key="9">
    <source>
        <dbReference type="ARBA" id="ARBA00023125"/>
    </source>
</evidence>
<feature type="region of interest" description="Disordered" evidence="12">
    <location>
        <begin position="462"/>
        <end position="499"/>
    </location>
</feature>
<accession>A0A6P8YNE1</accession>
<feature type="domain" description="DNA primase large subunit C-terminal" evidence="13">
    <location>
        <begin position="285"/>
        <end position="451"/>
    </location>
</feature>
<reference evidence="15" key="1">
    <citation type="submission" date="2025-08" db="UniProtKB">
        <authorList>
            <consortium name="RefSeq"/>
        </authorList>
    </citation>
    <scope>IDENTIFICATION</scope>
    <source>
        <tissue evidence="15">Total insect</tissue>
    </source>
</reference>
<dbReference type="Gene3D" id="1.20.930.80">
    <property type="match status" value="1"/>
</dbReference>
<dbReference type="OrthoDB" id="421393at2759"/>
<dbReference type="Proteomes" id="UP000515158">
    <property type="component" value="Unplaced"/>
</dbReference>
<dbReference type="PANTHER" id="PTHR10537:SF3">
    <property type="entry name" value="DNA PRIMASE LARGE SUBUNIT"/>
    <property type="match status" value="1"/>
</dbReference>
<proteinExistence type="inferred from homology"/>
<dbReference type="GO" id="GO:0046872">
    <property type="term" value="F:metal ion binding"/>
    <property type="evidence" value="ECO:0007669"/>
    <property type="project" value="UniProtKB-UniRule"/>
</dbReference>
<feature type="binding site" evidence="11">
    <location>
        <position position="429"/>
    </location>
    <ligand>
        <name>[4Fe-4S] cluster</name>
        <dbReference type="ChEBI" id="CHEBI:49883"/>
    </ligand>
</feature>
<keyword evidence="5 10" id="KW-0235">DNA replication</keyword>
<evidence type="ECO:0000313" key="15">
    <source>
        <dbReference type="RefSeq" id="XP_034235582.1"/>
    </source>
</evidence>
<feature type="binding site" evidence="11">
    <location>
        <position position="373"/>
    </location>
    <ligand>
        <name>[4Fe-4S] cluster</name>
        <dbReference type="ChEBI" id="CHEBI:49883"/>
    </ligand>
</feature>
<evidence type="ECO:0000313" key="14">
    <source>
        <dbReference type="Proteomes" id="UP000515158"/>
    </source>
</evidence>
<name>A0A6P8YNE1_THRPL</name>
<dbReference type="Pfam" id="PF26466">
    <property type="entry name" value="DNA_primase_lrg_N"/>
    <property type="match status" value="1"/>
</dbReference>
<dbReference type="GO" id="GO:0006269">
    <property type="term" value="P:DNA replication, synthesis of primer"/>
    <property type="evidence" value="ECO:0007669"/>
    <property type="project" value="UniProtKB-KW"/>
</dbReference>
<keyword evidence="8 10" id="KW-0411">Iron-sulfur</keyword>
<keyword evidence="9 10" id="KW-0238">DNA-binding</keyword>
<feature type="compositionally biased region" description="Low complexity" evidence="12">
    <location>
        <begin position="468"/>
        <end position="481"/>
    </location>
</feature>
<keyword evidence="4 10" id="KW-0639">Primosome</keyword>
<sequence>MDISRRRKVPKVATGSLTELYPHNLQMYFVPPISDITLSAFEELALERLKVLRCIELANLKGANKFSDEWKAALCEELTKQGLKHIFKISTAPTCKQTEAEVQYRKRDHLSHFILRLAYCRTDDLRRWFIARELDLFKLRFMSLNAEEVRAFLNLNNLCYSPISSEEKETVKEGLCDSTYNMSMSLLSEKDFFRVPFTDVLELVRSRKVFVHAGFAYIPSSEFVAVMSSVFRASLGQALMMTYRRLPSIDDERLAPLLKGLHTSYAGDDFKTPKGGEICIEDLDKHAKTSYPLCMRFLHDALRANHHLRHLGRLQYGLFLKGIGVTLQDAMRFWRDEFTKSMDVEKFEKQYAYNVRYNYGQEGKRTNYTPYSCMKIICSSVGPGDFHGCPYKHSDVKILANKLQAYGLSPQYVAEISDLVKNSHYQVACGRYFEATHGKPSSGIQHPNQYFEESQVALGNKPGIKVESGSQSSTQSSTQSSYGHTPTNKSVKIEKAEEEDMWGGDIDLASINMDVE</sequence>
<dbReference type="RefSeq" id="XP_034235582.1">
    <property type="nucleotide sequence ID" value="XM_034379691.1"/>
</dbReference>
<evidence type="ECO:0000256" key="12">
    <source>
        <dbReference type="SAM" id="MobiDB-lite"/>
    </source>
</evidence>
<dbReference type="FunFam" id="1.20.930.80:FF:000001">
    <property type="entry name" value="DNA primase large subunit"/>
    <property type="match status" value="1"/>
</dbReference>
<organism evidence="15">
    <name type="scientific">Thrips palmi</name>
    <name type="common">Melon thrips</name>
    <dbReference type="NCBI Taxonomy" id="161013"/>
    <lineage>
        <taxon>Eukaryota</taxon>
        <taxon>Metazoa</taxon>
        <taxon>Ecdysozoa</taxon>
        <taxon>Arthropoda</taxon>
        <taxon>Hexapoda</taxon>
        <taxon>Insecta</taxon>
        <taxon>Pterygota</taxon>
        <taxon>Neoptera</taxon>
        <taxon>Paraneoptera</taxon>
        <taxon>Thysanoptera</taxon>
        <taxon>Terebrantia</taxon>
        <taxon>Thripoidea</taxon>
        <taxon>Thripidae</taxon>
        <taxon>Thrips</taxon>
    </lineage>
</organism>
<comment type="cofactor">
    <cofactor evidence="10">
        <name>[4Fe-4S] cluster</name>
        <dbReference type="ChEBI" id="CHEBI:49883"/>
    </cofactor>
    <text evidence="10">Binds 1 [4Fe-4S] cluster.</text>
</comment>
<feature type="binding site" evidence="11">
    <location>
        <position position="389"/>
    </location>
    <ligand>
        <name>[4Fe-4S] cluster</name>
        <dbReference type="ChEBI" id="CHEBI:49883"/>
    </ligand>
</feature>
<dbReference type="InterPro" id="IPR007238">
    <property type="entry name" value="DNA_primase_lsu_euk/arc"/>
</dbReference>
<evidence type="ECO:0000256" key="8">
    <source>
        <dbReference type="ARBA" id="ARBA00023014"/>
    </source>
</evidence>
<dbReference type="GO" id="GO:0003677">
    <property type="term" value="F:DNA binding"/>
    <property type="evidence" value="ECO:0007669"/>
    <property type="project" value="UniProtKB-UniRule"/>
</dbReference>
<dbReference type="GeneID" id="117641975"/>
<keyword evidence="14" id="KW-1185">Reference proteome</keyword>
<evidence type="ECO:0000256" key="2">
    <source>
        <dbReference type="ARBA" id="ARBA00019038"/>
    </source>
</evidence>
<dbReference type="PIRSF" id="PIRSF009449">
    <property type="entry name" value="DNA_primase_large_subunit"/>
    <property type="match status" value="1"/>
</dbReference>
<dbReference type="InParanoid" id="A0A6P8YNE1"/>
<evidence type="ECO:0000256" key="1">
    <source>
        <dbReference type="ARBA" id="ARBA00010564"/>
    </source>
</evidence>
<evidence type="ECO:0000256" key="11">
    <source>
        <dbReference type="PIRSR" id="PIRSR009449-1"/>
    </source>
</evidence>
<dbReference type="FunCoup" id="A0A6P8YNE1">
    <property type="interactions" value="1311"/>
</dbReference>
<dbReference type="KEGG" id="tpal:117641975"/>
<dbReference type="InterPro" id="IPR058560">
    <property type="entry name" value="DNA_primase_C"/>
</dbReference>